<feature type="transmembrane region" description="Helical" evidence="1">
    <location>
        <begin position="101"/>
        <end position="124"/>
    </location>
</feature>
<sequence length="172" mass="17315">MALPFPSLSTIASAPAVVDSVVGWLWTLALFLFPGLVAAGLCAPFLAAERLRELFRALPPNGRLLTSYVGVSIALSVPYLTGVVLTVTLAGEAGPAWSEGFLVTALFGGIGVGLVAPAVAVIGLPRLGTDWDPTGYGPGTWGSLLAAGLAYALVAAVPLVALAIGMALPGGY</sequence>
<dbReference type="HOGENOM" id="CLU_1615286_0_0_2"/>
<keyword evidence="1" id="KW-1133">Transmembrane helix</keyword>
<name>B9LR00_HALLT</name>
<dbReference type="InterPro" id="IPR058476">
    <property type="entry name" value="DUF8162"/>
</dbReference>
<feature type="transmembrane region" description="Helical" evidence="1">
    <location>
        <begin position="144"/>
        <end position="168"/>
    </location>
</feature>
<dbReference type="Pfam" id="PF26494">
    <property type="entry name" value="DUF8162"/>
    <property type="match status" value="1"/>
</dbReference>
<dbReference type="Proteomes" id="UP000000740">
    <property type="component" value="Chromosome 1"/>
</dbReference>
<dbReference type="EMBL" id="CP001365">
    <property type="protein sequence ID" value="ACM57654.1"/>
    <property type="molecule type" value="Genomic_DNA"/>
</dbReference>
<evidence type="ECO:0000313" key="3">
    <source>
        <dbReference type="EMBL" id="ACM57654.1"/>
    </source>
</evidence>
<feature type="transmembrane region" description="Helical" evidence="1">
    <location>
        <begin position="24"/>
        <end position="47"/>
    </location>
</feature>
<evidence type="ECO:0000313" key="4">
    <source>
        <dbReference type="Proteomes" id="UP000000740"/>
    </source>
</evidence>
<dbReference type="GeneID" id="7400596"/>
<feature type="domain" description="DUF8162" evidence="2">
    <location>
        <begin position="22"/>
        <end position="170"/>
    </location>
</feature>
<feature type="transmembrane region" description="Helical" evidence="1">
    <location>
        <begin position="68"/>
        <end position="89"/>
    </location>
</feature>
<keyword evidence="1" id="KW-0812">Transmembrane</keyword>
<dbReference type="RefSeq" id="WP_015910779.1">
    <property type="nucleotide sequence ID" value="NC_012029.1"/>
</dbReference>
<reference evidence="3 4" key="1">
    <citation type="journal article" date="2016" name="Stand. Genomic Sci.">
        <title>Complete genome sequence of the Antarctic Halorubrum lacusprofundi type strain ACAM 34.</title>
        <authorList>
            <person name="Anderson I.J."/>
            <person name="DasSarma P."/>
            <person name="Lucas S."/>
            <person name="Copeland A."/>
            <person name="Lapidus A."/>
            <person name="Del Rio T.G."/>
            <person name="Tice H."/>
            <person name="Dalin E."/>
            <person name="Bruce D.C."/>
            <person name="Goodwin L."/>
            <person name="Pitluck S."/>
            <person name="Sims D."/>
            <person name="Brettin T.S."/>
            <person name="Detter J.C."/>
            <person name="Han C.S."/>
            <person name="Larimer F."/>
            <person name="Hauser L."/>
            <person name="Land M."/>
            <person name="Ivanova N."/>
            <person name="Richardson P."/>
            <person name="Cavicchioli R."/>
            <person name="DasSarma S."/>
            <person name="Woese C.R."/>
            <person name="Kyrpides N.C."/>
        </authorList>
    </citation>
    <scope>NUCLEOTIDE SEQUENCE [LARGE SCALE GENOMIC DNA]</scope>
    <source>
        <strain evidence="4">ATCC 49239 / DSM 5036 / JCM 8891 / ACAM 34</strain>
    </source>
</reference>
<dbReference type="AlphaFoldDB" id="B9LR00"/>
<protein>
    <recommendedName>
        <fullName evidence="2">DUF8162 domain-containing protein</fullName>
    </recommendedName>
</protein>
<dbReference type="KEGG" id="hla:Hlac_2076"/>
<evidence type="ECO:0000259" key="2">
    <source>
        <dbReference type="Pfam" id="PF26494"/>
    </source>
</evidence>
<dbReference type="eggNOG" id="arCOG10285">
    <property type="taxonomic scope" value="Archaea"/>
</dbReference>
<proteinExistence type="predicted"/>
<keyword evidence="1" id="KW-0472">Membrane</keyword>
<keyword evidence="4" id="KW-1185">Reference proteome</keyword>
<gene>
    <name evidence="3" type="ordered locus">Hlac_2076</name>
</gene>
<accession>B9LR00</accession>
<organism evidence="3 4">
    <name type="scientific">Halorubrum lacusprofundi (strain ATCC 49239 / DSM 5036 / JCM 8891 / ACAM 34)</name>
    <dbReference type="NCBI Taxonomy" id="416348"/>
    <lineage>
        <taxon>Archaea</taxon>
        <taxon>Methanobacteriati</taxon>
        <taxon>Methanobacteriota</taxon>
        <taxon>Stenosarchaea group</taxon>
        <taxon>Halobacteria</taxon>
        <taxon>Halobacteriales</taxon>
        <taxon>Haloferacaceae</taxon>
        <taxon>Halorubrum</taxon>
    </lineage>
</organism>
<evidence type="ECO:0000256" key="1">
    <source>
        <dbReference type="SAM" id="Phobius"/>
    </source>
</evidence>